<proteinExistence type="predicted"/>
<sequence>MIEVNQGCNIEALQRGIDRQLIQQYRSIDHMLAYASKENVNGVQKYYAICPLKRSNSRTNRNENRNAHREPNSPEVYRYTIESYVLLSTPENTQSLDSLVKPVRTKFQFQSRYWNQNQQNARSKRSTILDDVLSSIVESLSKSNLGEFPDLYNFQSIEQTRWALPISSFSSSSASHHCVLFFFFSF</sequence>
<accession>A0AAV7HYC4</accession>
<evidence type="ECO:0000313" key="1">
    <source>
        <dbReference type="EMBL" id="KAH0539260.1"/>
    </source>
</evidence>
<gene>
    <name evidence="1" type="ORF">KQX54_003251</name>
</gene>
<organism evidence="1 2">
    <name type="scientific">Cotesia glomerata</name>
    <name type="common">Lepidopteran parasitic wasp</name>
    <name type="synonym">Apanteles glomeratus</name>
    <dbReference type="NCBI Taxonomy" id="32391"/>
    <lineage>
        <taxon>Eukaryota</taxon>
        <taxon>Metazoa</taxon>
        <taxon>Ecdysozoa</taxon>
        <taxon>Arthropoda</taxon>
        <taxon>Hexapoda</taxon>
        <taxon>Insecta</taxon>
        <taxon>Pterygota</taxon>
        <taxon>Neoptera</taxon>
        <taxon>Endopterygota</taxon>
        <taxon>Hymenoptera</taxon>
        <taxon>Apocrita</taxon>
        <taxon>Ichneumonoidea</taxon>
        <taxon>Braconidae</taxon>
        <taxon>Microgastrinae</taxon>
        <taxon>Cotesia</taxon>
    </lineage>
</organism>
<protein>
    <submittedName>
        <fullName evidence="1">Uncharacterized protein</fullName>
    </submittedName>
</protein>
<reference evidence="1 2" key="1">
    <citation type="journal article" date="2021" name="J. Hered.">
        <title>A chromosome-level genome assembly of the parasitoid wasp, Cotesia glomerata (Hymenoptera: Braconidae).</title>
        <authorList>
            <person name="Pinto B.J."/>
            <person name="Weis J.J."/>
            <person name="Gamble T."/>
            <person name="Ode P.J."/>
            <person name="Paul R."/>
            <person name="Zaspel J.M."/>
        </authorList>
    </citation>
    <scope>NUCLEOTIDE SEQUENCE [LARGE SCALE GENOMIC DNA]</scope>
    <source>
        <strain evidence="1">CgM1</strain>
    </source>
</reference>
<dbReference type="Proteomes" id="UP000826195">
    <property type="component" value="Unassembled WGS sequence"/>
</dbReference>
<dbReference type="EMBL" id="JAHXZJ010002609">
    <property type="protein sequence ID" value="KAH0539260.1"/>
    <property type="molecule type" value="Genomic_DNA"/>
</dbReference>
<name>A0AAV7HYC4_COTGL</name>
<keyword evidence="2" id="KW-1185">Reference proteome</keyword>
<comment type="caution">
    <text evidence="1">The sequence shown here is derived from an EMBL/GenBank/DDBJ whole genome shotgun (WGS) entry which is preliminary data.</text>
</comment>
<evidence type="ECO:0000313" key="2">
    <source>
        <dbReference type="Proteomes" id="UP000826195"/>
    </source>
</evidence>
<dbReference type="AlphaFoldDB" id="A0AAV7HYC4"/>